<feature type="transmembrane region" description="Helical" evidence="1">
    <location>
        <begin position="111"/>
        <end position="129"/>
    </location>
</feature>
<dbReference type="Proteomes" id="UP000813462">
    <property type="component" value="Unassembled WGS sequence"/>
</dbReference>
<evidence type="ECO:0000256" key="1">
    <source>
        <dbReference type="SAM" id="Phobius"/>
    </source>
</evidence>
<accession>A0A978UVF8</accession>
<gene>
    <name evidence="2" type="ORF">FEM48_Zijuj09G0215800</name>
</gene>
<evidence type="ECO:0000313" key="2">
    <source>
        <dbReference type="EMBL" id="KAH7518858.1"/>
    </source>
</evidence>
<reference evidence="2" key="1">
    <citation type="journal article" date="2021" name="Front. Plant Sci.">
        <title>Chromosome-Scale Genome Assembly for Chinese Sour Jujube and Insights Into Its Genome Evolution and Domestication Signature.</title>
        <authorList>
            <person name="Shen L.-Y."/>
            <person name="Luo H."/>
            <person name="Wang X.-L."/>
            <person name="Wang X.-M."/>
            <person name="Qiu X.-J."/>
            <person name="Liu H."/>
            <person name="Zhou S.-S."/>
            <person name="Jia K.-H."/>
            <person name="Nie S."/>
            <person name="Bao Y.-T."/>
            <person name="Zhang R.-G."/>
            <person name="Yun Q.-Z."/>
            <person name="Chai Y.-H."/>
            <person name="Lu J.-Y."/>
            <person name="Li Y."/>
            <person name="Zhao S.-W."/>
            <person name="Mao J.-F."/>
            <person name="Jia S.-G."/>
            <person name="Mao Y.-M."/>
        </authorList>
    </citation>
    <scope>NUCLEOTIDE SEQUENCE</scope>
    <source>
        <strain evidence="2">AT0</strain>
        <tissue evidence="2">Leaf</tissue>
    </source>
</reference>
<keyword evidence="1" id="KW-1133">Transmembrane helix</keyword>
<dbReference type="AlphaFoldDB" id="A0A978UVF8"/>
<sequence length="141" mass="15911">MDRRNHAKFIDIRMGSNFFTGDIPSTGMISELANSDTALVNGSFNRVAKGRMMEYLEIPTSNQFQTLKTHQSIKAMLASWKLLKTDCIVDAPPGEKAEEDDDVGDPIIEQLGFVISTILSFFVGLWGVWRTLIIRRSWRDA</sequence>
<comment type="caution">
    <text evidence="2">The sequence shown here is derived from an EMBL/GenBank/DDBJ whole genome shotgun (WGS) entry which is preliminary data.</text>
</comment>
<keyword evidence="1" id="KW-0812">Transmembrane</keyword>
<dbReference type="EMBL" id="JAEACU010000009">
    <property type="protein sequence ID" value="KAH7518858.1"/>
    <property type="molecule type" value="Genomic_DNA"/>
</dbReference>
<keyword evidence="1" id="KW-0472">Membrane</keyword>
<proteinExistence type="predicted"/>
<name>A0A978UVF8_ZIZJJ</name>
<protein>
    <submittedName>
        <fullName evidence="2">Uncharacterized protein</fullName>
    </submittedName>
</protein>
<organism evidence="2 3">
    <name type="scientific">Ziziphus jujuba var. spinosa</name>
    <dbReference type="NCBI Taxonomy" id="714518"/>
    <lineage>
        <taxon>Eukaryota</taxon>
        <taxon>Viridiplantae</taxon>
        <taxon>Streptophyta</taxon>
        <taxon>Embryophyta</taxon>
        <taxon>Tracheophyta</taxon>
        <taxon>Spermatophyta</taxon>
        <taxon>Magnoliopsida</taxon>
        <taxon>eudicotyledons</taxon>
        <taxon>Gunneridae</taxon>
        <taxon>Pentapetalae</taxon>
        <taxon>rosids</taxon>
        <taxon>fabids</taxon>
        <taxon>Rosales</taxon>
        <taxon>Rhamnaceae</taxon>
        <taxon>Paliureae</taxon>
        <taxon>Ziziphus</taxon>
    </lineage>
</organism>
<evidence type="ECO:0000313" key="3">
    <source>
        <dbReference type="Proteomes" id="UP000813462"/>
    </source>
</evidence>